<proteinExistence type="predicted"/>
<name>A0ABY7FXJ3_MYAAR</name>
<evidence type="ECO:0008006" key="4">
    <source>
        <dbReference type="Google" id="ProtNLM"/>
    </source>
</evidence>
<reference evidence="2" key="1">
    <citation type="submission" date="2022-11" db="EMBL/GenBank/DDBJ databases">
        <title>Centuries of genome instability and evolution in soft-shell clam transmissible cancer (bioRxiv).</title>
        <authorList>
            <person name="Hart S.F.M."/>
            <person name="Yonemitsu M.A."/>
            <person name="Giersch R.M."/>
            <person name="Beal B.F."/>
            <person name="Arriagada G."/>
            <person name="Davis B.W."/>
            <person name="Ostrander E.A."/>
            <person name="Goff S.P."/>
            <person name="Metzger M.J."/>
        </authorList>
    </citation>
    <scope>NUCLEOTIDE SEQUENCE</scope>
    <source>
        <strain evidence="2">MELC-2E11</strain>
        <tissue evidence="2">Siphon/mantle</tissue>
    </source>
</reference>
<keyword evidence="3" id="KW-1185">Reference proteome</keyword>
<evidence type="ECO:0000313" key="2">
    <source>
        <dbReference type="EMBL" id="WAR25869.1"/>
    </source>
</evidence>
<feature type="transmembrane region" description="Helical" evidence="1">
    <location>
        <begin position="6"/>
        <end position="31"/>
    </location>
</feature>
<gene>
    <name evidence="2" type="ORF">MAR_011573</name>
</gene>
<sequence>MSIEMFIVLLLLLYFVLELCYYIIGTLYVVCNDGKPKASIKSSIGFQSSVIRSIKFVRYPRLEQWLMHEAKFNGRKKKVIKPENFRSTFKMDSNLLKQAQWEHDAPDS</sequence>
<protein>
    <recommendedName>
        <fullName evidence="4">ATP synthase F0 subunit 8</fullName>
    </recommendedName>
</protein>
<accession>A0ABY7FXJ3</accession>
<evidence type="ECO:0000256" key="1">
    <source>
        <dbReference type="SAM" id="Phobius"/>
    </source>
</evidence>
<organism evidence="2 3">
    <name type="scientific">Mya arenaria</name>
    <name type="common">Soft-shell clam</name>
    <dbReference type="NCBI Taxonomy" id="6604"/>
    <lineage>
        <taxon>Eukaryota</taxon>
        <taxon>Metazoa</taxon>
        <taxon>Spiralia</taxon>
        <taxon>Lophotrochozoa</taxon>
        <taxon>Mollusca</taxon>
        <taxon>Bivalvia</taxon>
        <taxon>Autobranchia</taxon>
        <taxon>Heteroconchia</taxon>
        <taxon>Euheterodonta</taxon>
        <taxon>Imparidentia</taxon>
        <taxon>Neoheterodontei</taxon>
        <taxon>Myida</taxon>
        <taxon>Myoidea</taxon>
        <taxon>Myidae</taxon>
        <taxon>Mya</taxon>
    </lineage>
</organism>
<dbReference type="EMBL" id="CP111025">
    <property type="protein sequence ID" value="WAR25869.1"/>
    <property type="molecule type" value="Genomic_DNA"/>
</dbReference>
<dbReference type="Proteomes" id="UP001164746">
    <property type="component" value="Chromosome 14"/>
</dbReference>
<keyword evidence="1" id="KW-0472">Membrane</keyword>
<keyword evidence="1" id="KW-0812">Transmembrane</keyword>
<keyword evidence="1" id="KW-1133">Transmembrane helix</keyword>
<evidence type="ECO:0000313" key="3">
    <source>
        <dbReference type="Proteomes" id="UP001164746"/>
    </source>
</evidence>